<dbReference type="PANTHER" id="PTHR42939">
    <property type="entry name" value="ABC TRANSPORTER ATP-BINDING PROTEIN ALBC-RELATED"/>
    <property type="match status" value="1"/>
</dbReference>
<accession>A0A6A8M5F3</accession>
<dbReference type="InterPro" id="IPR027417">
    <property type="entry name" value="P-loop_NTPase"/>
</dbReference>
<dbReference type="SUPFAM" id="SSF52540">
    <property type="entry name" value="P-loop containing nucleoside triphosphate hydrolases"/>
    <property type="match status" value="1"/>
</dbReference>
<dbReference type="EMBL" id="VUNB01000001">
    <property type="protein sequence ID" value="MST68151.1"/>
    <property type="molecule type" value="Genomic_DNA"/>
</dbReference>
<evidence type="ECO:0000256" key="1">
    <source>
        <dbReference type="ARBA" id="ARBA00022448"/>
    </source>
</evidence>
<evidence type="ECO:0000256" key="2">
    <source>
        <dbReference type="ARBA" id="ARBA00022741"/>
    </source>
</evidence>
<proteinExistence type="predicted"/>
<comment type="caution">
    <text evidence="5">The sequence shown here is derived from an EMBL/GenBank/DDBJ whole genome shotgun (WGS) entry which is preliminary data.</text>
</comment>
<evidence type="ECO:0000259" key="4">
    <source>
        <dbReference type="PROSITE" id="PS50893"/>
    </source>
</evidence>
<keyword evidence="2" id="KW-0547">Nucleotide-binding</keyword>
<protein>
    <submittedName>
        <fullName evidence="5">ABC transporter ATP-binding protein</fullName>
    </submittedName>
</protein>
<dbReference type="GO" id="GO:0005524">
    <property type="term" value="F:ATP binding"/>
    <property type="evidence" value="ECO:0007669"/>
    <property type="project" value="UniProtKB-KW"/>
</dbReference>
<name>A0A6A8M5F3_9FIRM</name>
<dbReference type="AlphaFoldDB" id="A0A6A8M5F3"/>
<organism evidence="5">
    <name type="scientific">Baileyella intestinalis</name>
    <dbReference type="NCBI Taxonomy" id="2606709"/>
    <lineage>
        <taxon>Bacteria</taxon>
        <taxon>Bacillati</taxon>
        <taxon>Bacillota</taxon>
        <taxon>Clostridia</taxon>
        <taxon>Peptostreptococcales</taxon>
        <taxon>Anaerovoracaceae</taxon>
        <taxon>Baileyella</taxon>
    </lineage>
</organism>
<evidence type="ECO:0000313" key="5">
    <source>
        <dbReference type="EMBL" id="MST68151.1"/>
    </source>
</evidence>
<dbReference type="Gene3D" id="3.40.50.300">
    <property type="entry name" value="P-loop containing nucleotide triphosphate hydrolases"/>
    <property type="match status" value="1"/>
</dbReference>
<dbReference type="Pfam" id="PF00005">
    <property type="entry name" value="ABC_tran"/>
    <property type="match status" value="1"/>
</dbReference>
<dbReference type="InterPro" id="IPR003439">
    <property type="entry name" value="ABC_transporter-like_ATP-bd"/>
</dbReference>
<dbReference type="InterPro" id="IPR051782">
    <property type="entry name" value="ABC_Transporter_VariousFunc"/>
</dbReference>
<keyword evidence="1" id="KW-0813">Transport</keyword>
<reference evidence="5" key="1">
    <citation type="submission" date="2019-09" db="EMBL/GenBank/DDBJ databases">
        <title>In-depth cultivation of the pig gut microbiome towards novel bacterial diversity and tailored functional studies.</title>
        <authorList>
            <person name="Wylensek D."/>
            <person name="Hitch T.C.A."/>
            <person name="Clavel T."/>
        </authorList>
    </citation>
    <scope>NUCLEOTIDE SEQUENCE</scope>
    <source>
        <strain evidence="5">RF-744-FAT-WT-3</strain>
    </source>
</reference>
<sequence length="280" mass="31307">MIKIEQLVKCYGDFRLDVSMEVPDGRVTGLIGKNGAGKSTVIKAILGLIRPDDGRVKVMGVESSDMSPVVRTRLGVALSDSGFYSGLSVSDIGKILKKSYRDFDEQWFLAACRDQGLPVNKVIKTFSTGMKAKLRVLTALSHDADLLILDEPTAGLDVEARNEILDILRDYLARNERRSMLITSHIATDLEGICDDIYLIHQGRIILHEDTDIILSDYGVIKADEETYEKLDRQYLITTRKEGTMYKCLTKEKTFYAENYPGLIVEKGGIDDLITMMTGR</sequence>
<dbReference type="CDD" id="cd03230">
    <property type="entry name" value="ABC_DR_subfamily_A"/>
    <property type="match status" value="1"/>
</dbReference>
<dbReference type="GO" id="GO:0016887">
    <property type="term" value="F:ATP hydrolysis activity"/>
    <property type="evidence" value="ECO:0007669"/>
    <property type="project" value="InterPro"/>
</dbReference>
<gene>
    <name evidence="5" type="ORF">FYJ66_00800</name>
</gene>
<evidence type="ECO:0000256" key="3">
    <source>
        <dbReference type="ARBA" id="ARBA00022840"/>
    </source>
</evidence>
<feature type="domain" description="ABC transporter" evidence="4">
    <location>
        <begin position="2"/>
        <end position="227"/>
    </location>
</feature>
<dbReference type="SMART" id="SM00382">
    <property type="entry name" value="AAA"/>
    <property type="match status" value="1"/>
</dbReference>
<dbReference type="InterPro" id="IPR003593">
    <property type="entry name" value="AAA+_ATPase"/>
</dbReference>
<dbReference type="RefSeq" id="WP_154571625.1">
    <property type="nucleotide sequence ID" value="NZ_VUNB01000001.1"/>
</dbReference>
<keyword evidence="3 5" id="KW-0067">ATP-binding</keyword>
<dbReference type="PANTHER" id="PTHR42939:SF3">
    <property type="entry name" value="ABC TRANSPORTER ATP-BINDING COMPONENT"/>
    <property type="match status" value="1"/>
</dbReference>
<dbReference type="PROSITE" id="PS50893">
    <property type="entry name" value="ABC_TRANSPORTER_2"/>
    <property type="match status" value="1"/>
</dbReference>